<dbReference type="Proteomes" id="UP000625735">
    <property type="component" value="Unassembled WGS sequence"/>
</dbReference>
<dbReference type="RefSeq" id="WP_229734077.1">
    <property type="nucleotide sequence ID" value="NZ_BMFG01000002.1"/>
</dbReference>
<reference evidence="2" key="2">
    <citation type="submission" date="2020-09" db="EMBL/GenBank/DDBJ databases">
        <authorList>
            <person name="Sun Q."/>
            <person name="Zhou Y."/>
        </authorList>
    </citation>
    <scope>NUCLEOTIDE SEQUENCE</scope>
    <source>
        <strain evidence="2">CGMCC 1.12506</strain>
    </source>
</reference>
<dbReference type="SUPFAM" id="SSF49452">
    <property type="entry name" value="Starch-binding domain-like"/>
    <property type="match status" value="1"/>
</dbReference>
<name>A0A917DAA0_9FLAO</name>
<dbReference type="InterPro" id="IPR025491">
    <property type="entry name" value="DUF4382"/>
</dbReference>
<comment type="caution">
    <text evidence="2">The sequence shown here is derived from an EMBL/GenBank/DDBJ whole genome shotgun (WGS) entry which is preliminary data.</text>
</comment>
<proteinExistence type="predicted"/>
<organism evidence="2 3">
    <name type="scientific">Flavobacterium orientale</name>
    <dbReference type="NCBI Taxonomy" id="1756020"/>
    <lineage>
        <taxon>Bacteria</taxon>
        <taxon>Pseudomonadati</taxon>
        <taxon>Bacteroidota</taxon>
        <taxon>Flavobacteriia</taxon>
        <taxon>Flavobacteriales</taxon>
        <taxon>Flavobacteriaceae</taxon>
        <taxon>Flavobacterium</taxon>
    </lineage>
</organism>
<accession>A0A917DAA0</accession>
<feature type="domain" description="DUF4382" evidence="1">
    <location>
        <begin position="23"/>
        <end position="166"/>
    </location>
</feature>
<dbReference type="Pfam" id="PF14321">
    <property type="entry name" value="DUF4382"/>
    <property type="match status" value="1"/>
</dbReference>
<reference evidence="2" key="1">
    <citation type="journal article" date="2014" name="Int. J. Syst. Evol. Microbiol.">
        <title>Complete genome sequence of Corynebacterium casei LMG S-19264T (=DSM 44701T), isolated from a smear-ripened cheese.</title>
        <authorList>
            <consortium name="US DOE Joint Genome Institute (JGI-PGF)"/>
            <person name="Walter F."/>
            <person name="Albersmeier A."/>
            <person name="Kalinowski J."/>
            <person name="Ruckert C."/>
        </authorList>
    </citation>
    <scope>NUCLEOTIDE SEQUENCE</scope>
    <source>
        <strain evidence="2">CGMCC 1.12506</strain>
    </source>
</reference>
<gene>
    <name evidence="2" type="ORF">GCM10011343_04970</name>
</gene>
<dbReference type="AlphaFoldDB" id="A0A917DAA0"/>
<protein>
    <recommendedName>
        <fullName evidence="1">DUF4382 domain-containing protein</fullName>
    </recommendedName>
</protein>
<dbReference type="Gene3D" id="2.60.40.1120">
    <property type="entry name" value="Carboxypeptidase-like, regulatory domain"/>
    <property type="match status" value="1"/>
</dbReference>
<evidence type="ECO:0000313" key="3">
    <source>
        <dbReference type="Proteomes" id="UP000625735"/>
    </source>
</evidence>
<dbReference type="EMBL" id="BMFG01000002">
    <property type="protein sequence ID" value="GGD17211.1"/>
    <property type="molecule type" value="Genomic_DNA"/>
</dbReference>
<evidence type="ECO:0000259" key="1">
    <source>
        <dbReference type="Pfam" id="PF14321"/>
    </source>
</evidence>
<sequence>MSIFLISCLALSCSDSDDEVNGTSRVIVKMTDAPGDYDAVFVDVLDVRVKNSSNSDESGWESIGNINPGIYNLLELTGGVTVLLADNEIPSGFVGQIRLILGENNTVVKDGITYPLNTPSAQQSGLKLQINQTLQPNVTYNFLIDFDVNQSVVVEAGNSGNFNLHPVLRVTTEAVSGSITGVAIAGEFQVLASVTVGGEVVSAFTNENGVFFLHGIPNGTYALTITPEIDSNLPPVIIENVIVTNGETTDVGVISLE</sequence>
<evidence type="ECO:0000313" key="2">
    <source>
        <dbReference type="EMBL" id="GGD17211.1"/>
    </source>
</evidence>
<keyword evidence="3" id="KW-1185">Reference proteome</keyword>
<dbReference type="GO" id="GO:0030246">
    <property type="term" value="F:carbohydrate binding"/>
    <property type="evidence" value="ECO:0007669"/>
    <property type="project" value="InterPro"/>
</dbReference>
<dbReference type="InterPro" id="IPR013784">
    <property type="entry name" value="Carb-bd-like_fold"/>
</dbReference>